<dbReference type="GeneID" id="108633105"/>
<gene>
    <name evidence="4" type="primary">LOC108633105</name>
</gene>
<keyword evidence="1" id="KW-0732">Signal</keyword>
<dbReference type="RefSeq" id="XP_017893580.2">
    <property type="nucleotide sequence ID" value="XM_018038091.2"/>
</dbReference>
<protein>
    <submittedName>
        <fullName evidence="4">Coiled-coil domain-containing protein 103</fullName>
    </submittedName>
</protein>
<dbReference type="GO" id="GO:0005576">
    <property type="term" value="C:extracellular region"/>
    <property type="evidence" value="ECO:0007669"/>
    <property type="project" value="GOC"/>
</dbReference>
<dbReference type="PANTHER" id="PTHR28572">
    <property type="entry name" value="COILED-COIL DOMAIN-CONTAINING PROTEIN 103"/>
    <property type="match status" value="1"/>
</dbReference>
<organism evidence="3 4">
    <name type="scientific">Ceratina calcarata</name>
    <dbReference type="NCBI Taxonomy" id="156304"/>
    <lineage>
        <taxon>Eukaryota</taxon>
        <taxon>Metazoa</taxon>
        <taxon>Ecdysozoa</taxon>
        <taxon>Arthropoda</taxon>
        <taxon>Hexapoda</taxon>
        <taxon>Insecta</taxon>
        <taxon>Pterygota</taxon>
        <taxon>Neoptera</taxon>
        <taxon>Endopterygota</taxon>
        <taxon>Hymenoptera</taxon>
        <taxon>Apocrita</taxon>
        <taxon>Aculeata</taxon>
        <taxon>Apoidea</taxon>
        <taxon>Anthophila</taxon>
        <taxon>Apidae</taxon>
        <taxon>Ceratina</taxon>
        <taxon>Zadontomerus</taxon>
    </lineage>
</organism>
<name>A0AAJ7JIF1_9HYME</name>
<dbReference type="GO" id="GO:0036159">
    <property type="term" value="P:inner dynein arm assembly"/>
    <property type="evidence" value="ECO:0007669"/>
    <property type="project" value="TreeGrafter"/>
</dbReference>
<sequence length="119" mass="13806">METVITRLLSFILTVIATREQSGELTKRFGKYTADMSKLRMAINYKSLESELEETVKADELYKLRNDAKLRAMEQNVPTYEHFRQIVNAAHLKPVERRDAESKAKTCWNHAANAESRRC</sequence>
<reference evidence="4" key="1">
    <citation type="submission" date="2025-08" db="UniProtKB">
        <authorList>
            <consortium name="RefSeq"/>
        </authorList>
    </citation>
    <scope>IDENTIFICATION</scope>
    <source>
        <tissue evidence="4">Whole body</tissue>
    </source>
</reference>
<accession>A0AAJ7JIF1</accession>
<evidence type="ECO:0000313" key="3">
    <source>
        <dbReference type="Proteomes" id="UP000694925"/>
    </source>
</evidence>
<dbReference type="InterPro" id="IPR031733">
    <property type="entry name" value="Dynein_attach_N"/>
</dbReference>
<dbReference type="KEGG" id="ccal:108633105"/>
<keyword evidence="3" id="KW-1185">Reference proteome</keyword>
<dbReference type="GO" id="GO:0003351">
    <property type="term" value="P:epithelial cilium movement involved in extracellular fluid movement"/>
    <property type="evidence" value="ECO:0007669"/>
    <property type="project" value="TreeGrafter"/>
</dbReference>
<evidence type="ECO:0000256" key="1">
    <source>
        <dbReference type="SAM" id="SignalP"/>
    </source>
</evidence>
<dbReference type="AlphaFoldDB" id="A0AAJ7JIF1"/>
<dbReference type="Proteomes" id="UP000694925">
    <property type="component" value="Unplaced"/>
</dbReference>
<feature type="domain" description="Dynein attachment factor N-terminal" evidence="2">
    <location>
        <begin position="43"/>
        <end position="109"/>
    </location>
</feature>
<feature type="signal peptide" evidence="1">
    <location>
        <begin position="1"/>
        <end position="17"/>
    </location>
</feature>
<dbReference type="GO" id="GO:0036157">
    <property type="term" value="C:outer dynein arm"/>
    <property type="evidence" value="ECO:0007669"/>
    <property type="project" value="InterPro"/>
</dbReference>
<dbReference type="PANTHER" id="PTHR28572:SF1">
    <property type="entry name" value="COILED-COIL DOMAIN-CONTAINING PROTEIN 103"/>
    <property type="match status" value="1"/>
</dbReference>
<dbReference type="InterPro" id="IPR042422">
    <property type="entry name" value="CC103"/>
</dbReference>
<dbReference type="Pfam" id="PF15867">
    <property type="entry name" value="Dynein_attach_N"/>
    <property type="match status" value="1"/>
</dbReference>
<feature type="chain" id="PRO_5042616301" evidence="1">
    <location>
        <begin position="18"/>
        <end position="119"/>
    </location>
</feature>
<evidence type="ECO:0000313" key="4">
    <source>
        <dbReference type="RefSeq" id="XP_017893580.2"/>
    </source>
</evidence>
<evidence type="ECO:0000259" key="2">
    <source>
        <dbReference type="Pfam" id="PF15867"/>
    </source>
</evidence>
<dbReference type="GO" id="GO:0007368">
    <property type="term" value="P:determination of left/right symmetry"/>
    <property type="evidence" value="ECO:0007669"/>
    <property type="project" value="TreeGrafter"/>
</dbReference>
<proteinExistence type="predicted"/>